<name>A0A0J7XTX7_9SPHN</name>
<dbReference type="PATRIC" id="fig|1114963.3.peg.2591"/>
<dbReference type="RefSeq" id="WP_059152129.1">
    <property type="nucleotide sequence ID" value="NZ_KQ130454.1"/>
</dbReference>
<reference evidence="1 2" key="1">
    <citation type="journal article" date="2015" name="G3 (Bethesda)">
        <title>Insights into Ongoing Evolution of the Hexachlorocyclohexane Catabolic Pathway from Comparative Genomics of Ten Sphingomonadaceae Strains.</title>
        <authorList>
            <person name="Pearce S.L."/>
            <person name="Oakeshott J.G."/>
            <person name="Pandey G."/>
        </authorList>
    </citation>
    <scope>NUCLEOTIDE SEQUENCE [LARGE SCALE GENOMIC DNA]</scope>
    <source>
        <strain evidence="1 2">LL02</strain>
    </source>
</reference>
<organism evidence="1 2">
    <name type="scientific">Novosphingobium barchaimii LL02</name>
    <dbReference type="NCBI Taxonomy" id="1114963"/>
    <lineage>
        <taxon>Bacteria</taxon>
        <taxon>Pseudomonadati</taxon>
        <taxon>Pseudomonadota</taxon>
        <taxon>Alphaproteobacteria</taxon>
        <taxon>Sphingomonadales</taxon>
        <taxon>Sphingomonadaceae</taxon>
        <taxon>Novosphingobium</taxon>
    </lineage>
</organism>
<keyword evidence="2" id="KW-1185">Reference proteome</keyword>
<dbReference type="Proteomes" id="UP000052268">
    <property type="component" value="Unassembled WGS sequence"/>
</dbReference>
<accession>A0A0J7XTX7</accession>
<dbReference type="AlphaFoldDB" id="A0A0J7XTX7"/>
<dbReference type="OrthoDB" id="7916272at2"/>
<proteinExistence type="predicted"/>
<dbReference type="EMBL" id="JACU01000005">
    <property type="protein sequence ID" value="KMS55097.1"/>
    <property type="molecule type" value="Genomic_DNA"/>
</dbReference>
<comment type="caution">
    <text evidence="1">The sequence shown here is derived from an EMBL/GenBank/DDBJ whole genome shotgun (WGS) entry which is preliminary data.</text>
</comment>
<evidence type="ECO:0000313" key="1">
    <source>
        <dbReference type="EMBL" id="KMS55097.1"/>
    </source>
</evidence>
<evidence type="ECO:0000313" key="2">
    <source>
        <dbReference type="Proteomes" id="UP000052268"/>
    </source>
</evidence>
<protein>
    <submittedName>
        <fullName evidence="1">Uncharacterized protein</fullName>
    </submittedName>
</protein>
<gene>
    <name evidence="1" type="ORF">V474_18770</name>
</gene>
<sequence length="88" mass="9050">MQDPFQTHADAAFAPSRSPFAILPSDTQALALVPKGIYVGTGGDVVLRGVDGAADVTYRNLPDASYIAVRALYVRAAGTTAADLVGEG</sequence>